<proteinExistence type="predicted"/>
<gene>
    <name evidence="2" type="ORF">ONB1V03_LOCUS13421</name>
</gene>
<reference evidence="2" key="1">
    <citation type="submission" date="2020-11" db="EMBL/GenBank/DDBJ databases">
        <authorList>
            <person name="Tran Van P."/>
        </authorList>
    </citation>
    <scope>NUCLEOTIDE SEQUENCE</scope>
</reference>
<sequence>TPVEHIKRFVDAYVVLLKKKFRDHLPKLITLELMDATKDFITMSLRVCIRDHIHTIDDICGEDPDEDLRNDLQNRLKHYSEAIDILNVYREDWSV</sequence>
<dbReference type="Proteomes" id="UP000728032">
    <property type="component" value="Unassembled WGS sequence"/>
</dbReference>
<dbReference type="InterPro" id="IPR003130">
    <property type="entry name" value="GED"/>
</dbReference>
<feature type="domain" description="Dynamin GTPase effector" evidence="1">
    <location>
        <begin position="3"/>
        <end position="87"/>
    </location>
</feature>
<organism evidence="2">
    <name type="scientific">Oppiella nova</name>
    <dbReference type="NCBI Taxonomy" id="334625"/>
    <lineage>
        <taxon>Eukaryota</taxon>
        <taxon>Metazoa</taxon>
        <taxon>Ecdysozoa</taxon>
        <taxon>Arthropoda</taxon>
        <taxon>Chelicerata</taxon>
        <taxon>Arachnida</taxon>
        <taxon>Acari</taxon>
        <taxon>Acariformes</taxon>
        <taxon>Sarcoptiformes</taxon>
        <taxon>Oribatida</taxon>
        <taxon>Brachypylina</taxon>
        <taxon>Oppioidea</taxon>
        <taxon>Oppiidae</taxon>
        <taxon>Oppiella</taxon>
    </lineage>
</organism>
<dbReference type="EMBL" id="OC926556">
    <property type="protein sequence ID" value="CAD7656785.1"/>
    <property type="molecule type" value="Genomic_DNA"/>
</dbReference>
<dbReference type="GO" id="GO:0003924">
    <property type="term" value="F:GTPase activity"/>
    <property type="evidence" value="ECO:0007669"/>
    <property type="project" value="InterPro"/>
</dbReference>
<keyword evidence="3" id="KW-1185">Reference proteome</keyword>
<protein>
    <recommendedName>
        <fullName evidence="1">Dynamin GTPase effector domain-containing protein</fullName>
    </recommendedName>
</protein>
<accession>A0A7R9QT38</accession>
<evidence type="ECO:0000313" key="2">
    <source>
        <dbReference type="EMBL" id="CAD7656785.1"/>
    </source>
</evidence>
<name>A0A7R9QT38_9ACAR</name>
<dbReference type="AlphaFoldDB" id="A0A7R9QT38"/>
<dbReference type="GO" id="GO:0005525">
    <property type="term" value="F:GTP binding"/>
    <property type="evidence" value="ECO:0007669"/>
    <property type="project" value="InterPro"/>
</dbReference>
<dbReference type="EMBL" id="CAJPVJ010011731">
    <property type="protein sequence ID" value="CAG2173972.1"/>
    <property type="molecule type" value="Genomic_DNA"/>
</dbReference>
<feature type="non-terminal residue" evidence="2">
    <location>
        <position position="95"/>
    </location>
</feature>
<evidence type="ECO:0000313" key="3">
    <source>
        <dbReference type="Proteomes" id="UP000728032"/>
    </source>
</evidence>
<evidence type="ECO:0000259" key="1">
    <source>
        <dbReference type="Pfam" id="PF02212"/>
    </source>
</evidence>
<dbReference type="Pfam" id="PF02212">
    <property type="entry name" value="GED"/>
    <property type="match status" value="1"/>
</dbReference>